<reference evidence="1 2" key="1">
    <citation type="submission" date="2020-10" db="EMBL/GenBank/DDBJ databases">
        <title>Connecting structure to function with the recovery of over 1000 high-quality activated sludge metagenome-assembled genomes encoding full-length rRNA genes using long-read sequencing.</title>
        <authorList>
            <person name="Singleton C.M."/>
            <person name="Petriglieri F."/>
            <person name="Kristensen J.M."/>
            <person name="Kirkegaard R.H."/>
            <person name="Michaelsen T.Y."/>
            <person name="Andersen M.H."/>
            <person name="Karst S.M."/>
            <person name="Dueholm M.S."/>
            <person name="Nielsen P.H."/>
            <person name="Albertsen M."/>
        </authorList>
    </citation>
    <scope>NUCLEOTIDE SEQUENCE [LARGE SCALE GENOMIC DNA]</scope>
    <source>
        <strain evidence="1">Ribe_18-Q3-R11-54_BAT3C.373</strain>
    </source>
</reference>
<proteinExistence type="predicted"/>
<gene>
    <name evidence="1" type="ORF">IPO85_05540</name>
</gene>
<evidence type="ECO:0000313" key="2">
    <source>
        <dbReference type="Proteomes" id="UP000808349"/>
    </source>
</evidence>
<organism evidence="1 2">
    <name type="scientific">Candidatus Defluviibacterium haderslevense</name>
    <dbReference type="NCBI Taxonomy" id="2981993"/>
    <lineage>
        <taxon>Bacteria</taxon>
        <taxon>Pseudomonadati</taxon>
        <taxon>Bacteroidota</taxon>
        <taxon>Saprospiria</taxon>
        <taxon>Saprospirales</taxon>
        <taxon>Saprospiraceae</taxon>
        <taxon>Candidatus Defluviibacterium</taxon>
    </lineage>
</organism>
<evidence type="ECO:0000313" key="1">
    <source>
        <dbReference type="EMBL" id="MBK9716968.1"/>
    </source>
</evidence>
<dbReference type="InterPro" id="IPR025345">
    <property type="entry name" value="DUF4249"/>
</dbReference>
<accession>A0A9D7XGS2</accession>
<comment type="caution">
    <text evidence="1">The sequence shown here is derived from an EMBL/GenBank/DDBJ whole genome shotgun (WGS) entry which is preliminary data.</text>
</comment>
<name>A0A9D7XGS2_9BACT</name>
<dbReference type="Proteomes" id="UP000808349">
    <property type="component" value="Unassembled WGS sequence"/>
</dbReference>
<dbReference type="Pfam" id="PF14054">
    <property type="entry name" value="DUF4249"/>
    <property type="match status" value="1"/>
</dbReference>
<dbReference type="EMBL" id="JADKFW010000004">
    <property type="protein sequence ID" value="MBK9716968.1"/>
    <property type="molecule type" value="Genomic_DNA"/>
</dbReference>
<sequence>MDKYRFQNTFTRISFVMRFSKLFYVVFLLTCMQCRSPYNIDIGDQNVLYQVSAYVVPSKPILFYVSKVGQPVGEADYQLKDTAKIYFTNGSNEYLIEPKYFPNQLNPVYQLSNWNATSDESEIKVIFNSGQELSSKVGIPKDSISCSIDYTETSFIDNAVQSVKLQMHWPDQTQTFHYYHLIIKKVDWNYDGQGGYKSEGLSNVEITPADSRSLKGVTILSHEPGLLLTDALLMENNMNLDLLVKTLGPISRNKERFKELQIELRTVSEEYYKFHKSVALQLSSSQSGFPVLEPIRTYTNIIGGQGIFASYRSTFSTKLIQ</sequence>
<dbReference type="AlphaFoldDB" id="A0A9D7XGS2"/>
<protein>
    <submittedName>
        <fullName evidence="1">DUF4249 family protein</fullName>
    </submittedName>
</protein>